<comment type="caution">
    <text evidence="1">The sequence shown here is derived from an EMBL/GenBank/DDBJ whole genome shotgun (WGS) entry which is preliminary data.</text>
</comment>
<dbReference type="Gene3D" id="3.80.10.10">
    <property type="entry name" value="Ribonuclease Inhibitor"/>
    <property type="match status" value="1"/>
</dbReference>
<dbReference type="Proteomes" id="UP000029665">
    <property type="component" value="Unassembled WGS sequence"/>
</dbReference>
<proteinExistence type="predicted"/>
<dbReference type="OMA" id="WERMSHY"/>
<name>A0A060SIQ5_PYCCI</name>
<evidence type="ECO:0000313" key="1">
    <source>
        <dbReference type="EMBL" id="CDO72119.1"/>
    </source>
</evidence>
<dbReference type="EMBL" id="CCBP010000110">
    <property type="protein sequence ID" value="CDO72119.1"/>
    <property type="molecule type" value="Genomic_DNA"/>
</dbReference>
<organism evidence="1 2">
    <name type="scientific">Pycnoporus cinnabarinus</name>
    <name type="common">Cinnabar-red polypore</name>
    <name type="synonym">Trametes cinnabarina</name>
    <dbReference type="NCBI Taxonomy" id="5643"/>
    <lineage>
        <taxon>Eukaryota</taxon>
        <taxon>Fungi</taxon>
        <taxon>Dikarya</taxon>
        <taxon>Basidiomycota</taxon>
        <taxon>Agaricomycotina</taxon>
        <taxon>Agaricomycetes</taxon>
        <taxon>Polyporales</taxon>
        <taxon>Polyporaceae</taxon>
        <taxon>Trametes</taxon>
    </lineage>
</organism>
<dbReference type="SUPFAM" id="SSF52047">
    <property type="entry name" value="RNI-like"/>
    <property type="match status" value="1"/>
</dbReference>
<gene>
    <name evidence="1" type="ORF">BN946_scf184962.g62</name>
</gene>
<evidence type="ECO:0008006" key="3">
    <source>
        <dbReference type="Google" id="ProtNLM"/>
    </source>
</evidence>
<evidence type="ECO:0000313" key="2">
    <source>
        <dbReference type="Proteomes" id="UP000029665"/>
    </source>
</evidence>
<dbReference type="STRING" id="5643.A0A060SIQ5"/>
<accession>A0A060SIQ5</accession>
<dbReference type="AlphaFoldDB" id="A0A060SIQ5"/>
<protein>
    <recommendedName>
        <fullName evidence="3">F-box domain-containing protein</fullName>
    </recommendedName>
</protein>
<dbReference type="OrthoDB" id="2752819at2759"/>
<dbReference type="InterPro" id="IPR032675">
    <property type="entry name" value="LRR_dom_sf"/>
</dbReference>
<keyword evidence="2" id="KW-1185">Reference proteome</keyword>
<reference evidence="1" key="1">
    <citation type="submission" date="2014-01" db="EMBL/GenBank/DDBJ databases">
        <title>The genome of the white-rot fungus Pycnoporus cinnabarinus: a basidiomycete model with a versatile arsenal for lignocellulosic biomass breakdown.</title>
        <authorList>
            <person name="Levasseur A."/>
            <person name="Lomascolo A."/>
            <person name="Ruiz-Duenas F.J."/>
            <person name="Uzan E."/>
            <person name="Piumi F."/>
            <person name="Kues U."/>
            <person name="Ram A.F.J."/>
            <person name="Murat C."/>
            <person name="Haon M."/>
            <person name="Benoit I."/>
            <person name="Arfi Y."/>
            <person name="Chevret D."/>
            <person name="Drula E."/>
            <person name="Kwon M.J."/>
            <person name="Gouret P."/>
            <person name="Lesage-Meessen L."/>
            <person name="Lombard V."/>
            <person name="Mariette J."/>
            <person name="Noirot C."/>
            <person name="Park J."/>
            <person name="Patyshakuliyeva A."/>
            <person name="Wieneger R.A.B."/>
            <person name="Wosten H.A.B."/>
            <person name="Martin F."/>
            <person name="Coutinho P.M."/>
            <person name="de Vries R."/>
            <person name="Martinez A.T."/>
            <person name="Klopp C."/>
            <person name="Pontarotti P."/>
            <person name="Henrissat B."/>
            <person name="Record E."/>
        </authorList>
    </citation>
    <scope>NUCLEOTIDE SEQUENCE [LARGE SCALE GENOMIC DNA]</scope>
    <source>
        <strain evidence="1">BRFM137</strain>
    </source>
</reference>
<sequence>MTQKPHPVWTIPEVLREIMRHNAHNEQALARCARVSRAFSDPAIEVLWEEQRGLGALFALMPRSIRKVAVGVDQDDDAFGIRPTSFVLIDTIQAPEWERMSHYARLVRTYISDGVLIDGLCASVILQKLAGKPLLPRLRRLDWKLPFDQSSFLAFFLSPMLRSVHLDLLEGDTSRFTHDQNTEPTASEYAYGTALQLFQSLAPNLENLHMWTSGFHCSMDRLVEFRNLRVLKLELIRYPGLVLQTASALPGLRKLSIYFSGTPHDQAGPPHPETCLPSLRCLKLHGVGTAIIPFIAAVSAPLLRTIMLSFMAMEAQWKECADLIVSRFGSSLRELDFDVEDAYDDPNPYLFDDWFSALYALRRLHRVSINSMFETPFIITAQDIDRMTSAWPRIRFLLIPAVQQNPSLMFPITALESFAEKCPRLRQLVIPIPDHGPLEGPTEPAVSRQHDGVQEIRLLSGRWPENVHDKCMAYLNKLFPNAEAWIFDNEWDDDGELLE</sequence>
<dbReference type="HOGENOM" id="CLU_021164_3_2_1"/>